<protein>
    <submittedName>
        <fullName evidence="2">Uncharacterized protein</fullName>
    </submittedName>
</protein>
<dbReference type="AlphaFoldDB" id="A0A7R9HH89"/>
<dbReference type="Gene3D" id="1.20.1050.10">
    <property type="match status" value="1"/>
</dbReference>
<dbReference type="EMBL" id="OD072379">
    <property type="protein sequence ID" value="CAD7421970.1"/>
    <property type="molecule type" value="Genomic_DNA"/>
</dbReference>
<dbReference type="SUPFAM" id="SSF47616">
    <property type="entry name" value="GST C-terminal domain-like"/>
    <property type="match status" value="1"/>
</dbReference>
<dbReference type="InterPro" id="IPR036282">
    <property type="entry name" value="Glutathione-S-Trfase_C_sf"/>
</dbReference>
<sequence>MCGQVLRRGRDVSGGLLPGAAGVQRSQDRPCGRNQTLGMFRSCDDRMSCVVATLCSQSNPRNVPVMFHVDLRPFPIILRIDRELENHPAFRAAHPSNQPDCPPEATK</sequence>
<reference evidence="2" key="1">
    <citation type="submission" date="2020-11" db="EMBL/GenBank/DDBJ databases">
        <authorList>
            <person name="Tran Van P."/>
        </authorList>
    </citation>
    <scope>NUCLEOTIDE SEQUENCE</scope>
</reference>
<gene>
    <name evidence="2" type="ORF">TPSB3V08_LOCUS15385</name>
</gene>
<organism evidence="2">
    <name type="scientific">Timema poppense</name>
    <name type="common">Walking stick</name>
    <dbReference type="NCBI Taxonomy" id="170557"/>
    <lineage>
        <taxon>Eukaryota</taxon>
        <taxon>Metazoa</taxon>
        <taxon>Ecdysozoa</taxon>
        <taxon>Arthropoda</taxon>
        <taxon>Hexapoda</taxon>
        <taxon>Insecta</taxon>
        <taxon>Pterygota</taxon>
        <taxon>Neoptera</taxon>
        <taxon>Polyneoptera</taxon>
        <taxon>Phasmatodea</taxon>
        <taxon>Timematodea</taxon>
        <taxon>Timematoidea</taxon>
        <taxon>Timematidae</taxon>
        <taxon>Timema</taxon>
    </lineage>
</organism>
<name>A0A7R9HH89_TIMPO</name>
<feature type="region of interest" description="Disordered" evidence="1">
    <location>
        <begin position="11"/>
        <end position="30"/>
    </location>
</feature>
<evidence type="ECO:0000256" key="1">
    <source>
        <dbReference type="SAM" id="MobiDB-lite"/>
    </source>
</evidence>
<evidence type="ECO:0000313" key="2">
    <source>
        <dbReference type="EMBL" id="CAD7421970.1"/>
    </source>
</evidence>
<accession>A0A7R9HH89</accession>
<proteinExistence type="predicted"/>